<proteinExistence type="predicted"/>
<dbReference type="GO" id="GO:0016829">
    <property type="term" value="F:lyase activity"/>
    <property type="evidence" value="ECO:0007669"/>
    <property type="project" value="UniProtKB-KW"/>
</dbReference>
<dbReference type="AlphaFoldDB" id="A0A7W7H6H9"/>
<feature type="domain" description="VOC" evidence="1">
    <location>
        <begin position="5"/>
        <end position="116"/>
    </location>
</feature>
<dbReference type="PROSITE" id="PS51819">
    <property type="entry name" value="VOC"/>
    <property type="match status" value="1"/>
</dbReference>
<keyword evidence="2" id="KW-0560">Oxidoreductase</keyword>
<dbReference type="InterPro" id="IPR037523">
    <property type="entry name" value="VOC_core"/>
</dbReference>
<evidence type="ECO:0000259" key="1">
    <source>
        <dbReference type="PROSITE" id="PS51819"/>
    </source>
</evidence>
<dbReference type="Pfam" id="PF00903">
    <property type="entry name" value="Glyoxalase"/>
    <property type="match status" value="1"/>
</dbReference>
<dbReference type="Proteomes" id="UP000546162">
    <property type="component" value="Unassembled WGS sequence"/>
</dbReference>
<dbReference type="CDD" id="cd06587">
    <property type="entry name" value="VOC"/>
    <property type="match status" value="1"/>
</dbReference>
<dbReference type="Gene3D" id="3.10.180.10">
    <property type="entry name" value="2,3-Dihydroxybiphenyl 1,2-Dioxygenase, domain 1"/>
    <property type="match status" value="1"/>
</dbReference>
<keyword evidence="2" id="KW-0456">Lyase</keyword>
<evidence type="ECO:0000313" key="2">
    <source>
        <dbReference type="EMBL" id="MBB4744547.1"/>
    </source>
</evidence>
<organism evidence="2 3">
    <name type="scientific">Actinoplanes octamycinicus</name>
    <dbReference type="NCBI Taxonomy" id="135948"/>
    <lineage>
        <taxon>Bacteria</taxon>
        <taxon>Bacillati</taxon>
        <taxon>Actinomycetota</taxon>
        <taxon>Actinomycetes</taxon>
        <taxon>Micromonosporales</taxon>
        <taxon>Micromonosporaceae</taxon>
        <taxon>Actinoplanes</taxon>
    </lineage>
</organism>
<dbReference type="InterPro" id="IPR004360">
    <property type="entry name" value="Glyas_Fos-R_dOase_dom"/>
</dbReference>
<gene>
    <name evidence="2" type="ORF">BJY16_008006</name>
</gene>
<dbReference type="GO" id="GO:0051213">
    <property type="term" value="F:dioxygenase activity"/>
    <property type="evidence" value="ECO:0007669"/>
    <property type="project" value="UniProtKB-KW"/>
</dbReference>
<keyword evidence="3" id="KW-1185">Reference proteome</keyword>
<protein>
    <submittedName>
        <fullName evidence="2">Catechol 2,3-dioxygenase-like lactoylglutathione lyase family enzyme</fullName>
    </submittedName>
</protein>
<dbReference type="RefSeq" id="WP_185044693.1">
    <property type="nucleotide sequence ID" value="NZ_BAABFG010000005.1"/>
</dbReference>
<keyword evidence="2" id="KW-0223">Dioxygenase</keyword>
<comment type="caution">
    <text evidence="2">The sequence shown here is derived from an EMBL/GenBank/DDBJ whole genome shotgun (WGS) entry which is preliminary data.</text>
</comment>
<reference evidence="2 3" key="1">
    <citation type="submission" date="2020-08" db="EMBL/GenBank/DDBJ databases">
        <title>Sequencing the genomes of 1000 actinobacteria strains.</title>
        <authorList>
            <person name="Klenk H.-P."/>
        </authorList>
    </citation>
    <scope>NUCLEOTIDE SEQUENCE [LARGE SCALE GENOMIC DNA]</scope>
    <source>
        <strain evidence="2 3">DSM 45809</strain>
    </source>
</reference>
<dbReference type="InterPro" id="IPR029068">
    <property type="entry name" value="Glyas_Bleomycin-R_OHBP_Dase"/>
</dbReference>
<evidence type="ECO:0000313" key="3">
    <source>
        <dbReference type="Proteomes" id="UP000546162"/>
    </source>
</evidence>
<dbReference type="SUPFAM" id="SSF54593">
    <property type="entry name" value="Glyoxalase/Bleomycin resistance protein/Dihydroxybiphenyl dioxygenase"/>
    <property type="match status" value="1"/>
</dbReference>
<dbReference type="PANTHER" id="PTHR36503">
    <property type="entry name" value="BLR2520 PROTEIN"/>
    <property type="match status" value="1"/>
</dbReference>
<sequence length="116" mass="12278">MTVIGLQRLIVSVADLDRSRALYRDVLGLTEKSAFGDFSTLTVPGTTTEIMLHQRPPTAGLAGVAISFRVDDVDAVTAAAEKAGAAVIDAPEDQPWGERQAVLTDPDGHVFCLVSI</sequence>
<dbReference type="EMBL" id="JACHNB010000001">
    <property type="protein sequence ID" value="MBB4744547.1"/>
    <property type="molecule type" value="Genomic_DNA"/>
</dbReference>
<name>A0A7W7H6H9_9ACTN</name>
<accession>A0A7W7H6H9</accession>
<dbReference type="PANTHER" id="PTHR36503:SF1">
    <property type="entry name" value="BLR2520 PROTEIN"/>
    <property type="match status" value="1"/>
</dbReference>